<keyword evidence="3" id="KW-1185">Reference proteome</keyword>
<evidence type="ECO:0000313" key="2">
    <source>
        <dbReference type="EMBL" id="CAI8054610.1"/>
    </source>
</evidence>
<accession>A0AA35XJX8</accession>
<keyword evidence="1" id="KW-0812">Transmembrane</keyword>
<evidence type="ECO:0008006" key="4">
    <source>
        <dbReference type="Google" id="ProtNLM"/>
    </source>
</evidence>
<evidence type="ECO:0000256" key="1">
    <source>
        <dbReference type="SAM" id="Phobius"/>
    </source>
</evidence>
<feature type="transmembrane region" description="Helical" evidence="1">
    <location>
        <begin position="12"/>
        <end position="36"/>
    </location>
</feature>
<organism evidence="2 3">
    <name type="scientific">Geodia barretti</name>
    <name type="common">Barrett's horny sponge</name>
    <dbReference type="NCBI Taxonomy" id="519541"/>
    <lineage>
        <taxon>Eukaryota</taxon>
        <taxon>Metazoa</taxon>
        <taxon>Porifera</taxon>
        <taxon>Demospongiae</taxon>
        <taxon>Heteroscleromorpha</taxon>
        <taxon>Tetractinellida</taxon>
        <taxon>Astrophorina</taxon>
        <taxon>Geodiidae</taxon>
        <taxon>Geodia</taxon>
    </lineage>
</organism>
<dbReference type="Proteomes" id="UP001174909">
    <property type="component" value="Unassembled WGS sequence"/>
</dbReference>
<name>A0AA35XJX8_GEOBA</name>
<comment type="caution">
    <text evidence="2">The sequence shown here is derived from an EMBL/GenBank/DDBJ whole genome shotgun (WGS) entry which is preliminary data.</text>
</comment>
<reference evidence="2" key="1">
    <citation type="submission" date="2023-03" db="EMBL/GenBank/DDBJ databases">
        <authorList>
            <person name="Steffen K."/>
            <person name="Cardenas P."/>
        </authorList>
    </citation>
    <scope>NUCLEOTIDE SEQUENCE</scope>
</reference>
<proteinExistence type="predicted"/>
<feature type="non-terminal residue" evidence="2">
    <location>
        <position position="1"/>
    </location>
</feature>
<protein>
    <recommendedName>
        <fullName evidence="4">Tetraspanin</fullName>
    </recommendedName>
</protein>
<dbReference type="EMBL" id="CASHTH010004202">
    <property type="protein sequence ID" value="CAI8054610.1"/>
    <property type="molecule type" value="Genomic_DNA"/>
</dbReference>
<dbReference type="PRINTS" id="PR00259">
    <property type="entry name" value="TMFOUR"/>
</dbReference>
<keyword evidence="1" id="KW-1133">Transmembrane helix</keyword>
<feature type="transmembrane region" description="Helical" evidence="1">
    <location>
        <begin position="56"/>
        <end position="82"/>
    </location>
</feature>
<sequence>MGSSPYGTGTKCIRWAFVVCNFIFLVLGAVAFSIGVWGVVVGTDYDVITGSETVSFAALLLVGGIITMVVASIGIIGACAMWRPLLL</sequence>
<keyword evidence="1" id="KW-0472">Membrane</keyword>
<evidence type="ECO:0000313" key="3">
    <source>
        <dbReference type="Proteomes" id="UP001174909"/>
    </source>
</evidence>
<gene>
    <name evidence="2" type="ORF">GBAR_LOCUS29792</name>
</gene>
<dbReference type="AlphaFoldDB" id="A0AA35XJX8"/>